<gene>
    <name evidence="2" type="primary">FAIM2_0</name>
    <name evidence="2" type="ORF">g.7663</name>
</gene>
<feature type="non-terminal residue" evidence="2">
    <location>
        <position position="1"/>
    </location>
</feature>
<evidence type="ECO:0000313" key="2">
    <source>
        <dbReference type="EMBL" id="JAD09922.1"/>
    </source>
</evidence>
<reference evidence="2" key="1">
    <citation type="submission" date="2014-11" db="EMBL/GenBank/DDBJ databases">
        <authorList>
            <person name="Geib S."/>
        </authorList>
    </citation>
    <scope>NUCLEOTIDE SEQUENCE</scope>
</reference>
<name>A0A0A1XG23_ZEUCU</name>
<dbReference type="EMBL" id="GBXI01004370">
    <property type="protein sequence ID" value="JAD09922.1"/>
    <property type="molecule type" value="Transcribed_RNA"/>
</dbReference>
<dbReference type="AlphaFoldDB" id="A0A0A1XG23"/>
<keyword evidence="1" id="KW-0472">Membrane</keyword>
<reference evidence="2" key="2">
    <citation type="journal article" date="2015" name="Gigascience">
        <title>Reconstructing a comprehensive transcriptome assembly of a white-pupal translocated strain of the pest fruit fly Bactrocera cucurbitae.</title>
        <authorList>
            <person name="Sim S.B."/>
            <person name="Calla B."/>
            <person name="Hall B."/>
            <person name="DeRego T."/>
            <person name="Geib S.M."/>
        </authorList>
    </citation>
    <scope>NUCLEOTIDE SEQUENCE</scope>
</reference>
<keyword evidence="1" id="KW-1133">Transmembrane helix</keyword>
<organism evidence="2">
    <name type="scientific">Zeugodacus cucurbitae</name>
    <name type="common">Melon fruit fly</name>
    <name type="synonym">Bactrocera cucurbitae</name>
    <dbReference type="NCBI Taxonomy" id="28588"/>
    <lineage>
        <taxon>Eukaryota</taxon>
        <taxon>Metazoa</taxon>
        <taxon>Ecdysozoa</taxon>
        <taxon>Arthropoda</taxon>
        <taxon>Hexapoda</taxon>
        <taxon>Insecta</taxon>
        <taxon>Pterygota</taxon>
        <taxon>Neoptera</taxon>
        <taxon>Endopterygota</taxon>
        <taxon>Diptera</taxon>
        <taxon>Brachycera</taxon>
        <taxon>Muscomorpha</taxon>
        <taxon>Tephritoidea</taxon>
        <taxon>Tephritidae</taxon>
        <taxon>Zeugodacus</taxon>
        <taxon>Zeugodacus</taxon>
    </lineage>
</organism>
<sequence>QRRQAVSFYSSFFIIYTMKLIAFAILAILAILTPQTEATFGLLFPKPCPPAPAPAPAPPPIVTYTYTSPGGSGPPESSYTITLLPTGDNEYYTDVDQRSGNGRRRIIKRRKIGAKGRKANGGKVRVRKIFRRGKAANGRRNNGNVRRRNGRNVVRRNQRRNQRRLARTA</sequence>
<evidence type="ECO:0000256" key="1">
    <source>
        <dbReference type="SAM" id="Phobius"/>
    </source>
</evidence>
<accession>A0A0A1XG23</accession>
<keyword evidence="1" id="KW-0812">Transmembrane</keyword>
<protein>
    <submittedName>
        <fullName evidence="2">Protein lifeguard 2</fullName>
    </submittedName>
</protein>
<proteinExistence type="predicted"/>
<feature type="transmembrane region" description="Helical" evidence="1">
    <location>
        <begin position="12"/>
        <end position="32"/>
    </location>
</feature>